<organism evidence="2 3">
    <name type="scientific">Dreissena polymorpha</name>
    <name type="common">Zebra mussel</name>
    <name type="synonym">Mytilus polymorpha</name>
    <dbReference type="NCBI Taxonomy" id="45954"/>
    <lineage>
        <taxon>Eukaryota</taxon>
        <taxon>Metazoa</taxon>
        <taxon>Spiralia</taxon>
        <taxon>Lophotrochozoa</taxon>
        <taxon>Mollusca</taxon>
        <taxon>Bivalvia</taxon>
        <taxon>Autobranchia</taxon>
        <taxon>Heteroconchia</taxon>
        <taxon>Euheterodonta</taxon>
        <taxon>Imparidentia</taxon>
        <taxon>Neoheterodontei</taxon>
        <taxon>Myida</taxon>
        <taxon>Dreissenoidea</taxon>
        <taxon>Dreissenidae</taxon>
        <taxon>Dreissena</taxon>
    </lineage>
</organism>
<dbReference type="AlphaFoldDB" id="A0A9D4RS75"/>
<feature type="compositionally biased region" description="Basic and acidic residues" evidence="1">
    <location>
        <begin position="80"/>
        <end position="106"/>
    </location>
</feature>
<keyword evidence="3" id="KW-1185">Reference proteome</keyword>
<dbReference type="EMBL" id="JAIWYP010000001">
    <property type="protein sequence ID" value="KAH3876973.1"/>
    <property type="molecule type" value="Genomic_DNA"/>
</dbReference>
<feature type="compositionally biased region" description="Polar residues" evidence="1">
    <location>
        <begin position="9"/>
        <end position="18"/>
    </location>
</feature>
<feature type="compositionally biased region" description="Basic and acidic residues" evidence="1">
    <location>
        <begin position="19"/>
        <end position="29"/>
    </location>
</feature>
<proteinExistence type="predicted"/>
<feature type="region of interest" description="Disordered" evidence="1">
    <location>
        <begin position="1"/>
        <end position="106"/>
    </location>
</feature>
<protein>
    <submittedName>
        <fullName evidence="2">Uncharacterized protein</fullName>
    </submittedName>
</protein>
<name>A0A9D4RS75_DREPO</name>
<sequence>MPDKPLKQKYTSGKLTNRSGEDKCWEKNKTNNSISPAQNKFRKAFSEVKKSNQPTRNKRISRSAAARRNERVSMRRQVTFRREASHLSAKACRDTRHDAESMRIMK</sequence>
<evidence type="ECO:0000313" key="2">
    <source>
        <dbReference type="EMBL" id="KAH3876973.1"/>
    </source>
</evidence>
<reference evidence="2" key="1">
    <citation type="journal article" date="2019" name="bioRxiv">
        <title>The Genome of the Zebra Mussel, Dreissena polymorpha: A Resource for Invasive Species Research.</title>
        <authorList>
            <person name="McCartney M.A."/>
            <person name="Auch B."/>
            <person name="Kono T."/>
            <person name="Mallez S."/>
            <person name="Zhang Y."/>
            <person name="Obille A."/>
            <person name="Becker A."/>
            <person name="Abrahante J.E."/>
            <person name="Garbe J."/>
            <person name="Badalamenti J.P."/>
            <person name="Herman A."/>
            <person name="Mangelson H."/>
            <person name="Liachko I."/>
            <person name="Sullivan S."/>
            <person name="Sone E.D."/>
            <person name="Koren S."/>
            <person name="Silverstein K.A.T."/>
            <person name="Beckman K.B."/>
            <person name="Gohl D.M."/>
        </authorList>
    </citation>
    <scope>NUCLEOTIDE SEQUENCE</scope>
    <source>
        <strain evidence="2">Duluth1</strain>
        <tissue evidence="2">Whole animal</tissue>
    </source>
</reference>
<accession>A0A9D4RS75</accession>
<reference evidence="2" key="2">
    <citation type="submission" date="2020-11" db="EMBL/GenBank/DDBJ databases">
        <authorList>
            <person name="McCartney M.A."/>
            <person name="Auch B."/>
            <person name="Kono T."/>
            <person name="Mallez S."/>
            <person name="Becker A."/>
            <person name="Gohl D.M."/>
            <person name="Silverstein K.A.T."/>
            <person name="Koren S."/>
            <person name="Bechman K.B."/>
            <person name="Herman A."/>
            <person name="Abrahante J.E."/>
            <person name="Garbe J."/>
        </authorList>
    </citation>
    <scope>NUCLEOTIDE SEQUENCE</scope>
    <source>
        <strain evidence="2">Duluth1</strain>
        <tissue evidence="2">Whole animal</tissue>
    </source>
</reference>
<gene>
    <name evidence="2" type="ORF">DPMN_000826</name>
</gene>
<evidence type="ECO:0000313" key="3">
    <source>
        <dbReference type="Proteomes" id="UP000828390"/>
    </source>
</evidence>
<dbReference type="Proteomes" id="UP000828390">
    <property type="component" value="Unassembled WGS sequence"/>
</dbReference>
<comment type="caution">
    <text evidence="2">The sequence shown here is derived from an EMBL/GenBank/DDBJ whole genome shotgun (WGS) entry which is preliminary data.</text>
</comment>
<evidence type="ECO:0000256" key="1">
    <source>
        <dbReference type="SAM" id="MobiDB-lite"/>
    </source>
</evidence>